<evidence type="ECO:0000256" key="2">
    <source>
        <dbReference type="ARBA" id="ARBA00022490"/>
    </source>
</evidence>
<dbReference type="Gene3D" id="1.10.533.10">
    <property type="entry name" value="Death Domain, Fas"/>
    <property type="match status" value="2"/>
</dbReference>
<dbReference type="PROSITE" id="PS50017">
    <property type="entry name" value="DEATH_DOMAIN"/>
    <property type="match status" value="1"/>
</dbReference>
<evidence type="ECO:0000256" key="7">
    <source>
        <dbReference type="ARBA" id="ARBA00059068"/>
    </source>
</evidence>
<dbReference type="SMART" id="SM00005">
    <property type="entry name" value="DEATH"/>
    <property type="match status" value="1"/>
</dbReference>
<dbReference type="InterPro" id="IPR001875">
    <property type="entry name" value="DED_dom"/>
</dbReference>
<keyword evidence="3" id="KW-0597">Phosphoprotein</keyword>
<dbReference type="InterPro" id="IPR016729">
    <property type="entry name" value="FADD"/>
</dbReference>
<evidence type="ECO:0000256" key="8">
    <source>
        <dbReference type="ARBA" id="ARBA00066149"/>
    </source>
</evidence>
<keyword evidence="5" id="KW-0053">Apoptosis</keyword>
<comment type="caution">
    <text evidence="14">The sequence shown here is derived from an EMBL/GenBank/DDBJ whole genome shotgun (WGS) entry which is preliminary data.</text>
</comment>
<keyword evidence="4" id="KW-0399">Innate immunity</keyword>
<evidence type="ECO:0000256" key="4">
    <source>
        <dbReference type="ARBA" id="ARBA00022588"/>
    </source>
</evidence>
<evidence type="ECO:0000256" key="3">
    <source>
        <dbReference type="ARBA" id="ARBA00022553"/>
    </source>
</evidence>
<dbReference type="GO" id="GO:0045089">
    <property type="term" value="P:positive regulation of innate immune response"/>
    <property type="evidence" value="ECO:0007669"/>
    <property type="project" value="TreeGrafter"/>
</dbReference>
<feature type="non-terminal residue" evidence="14">
    <location>
        <position position="1"/>
    </location>
</feature>
<dbReference type="GO" id="GO:0031265">
    <property type="term" value="C:CD95 death-inducing signaling complex"/>
    <property type="evidence" value="ECO:0007669"/>
    <property type="project" value="TreeGrafter"/>
</dbReference>
<dbReference type="PANTHER" id="PTHR15077">
    <property type="entry name" value="FAS-ASSOCIATING DEATH DOMAIN-CONTAINING PROTEIN FADD"/>
    <property type="match status" value="1"/>
</dbReference>
<feature type="non-terminal residue" evidence="14">
    <location>
        <position position="180"/>
    </location>
</feature>
<comment type="function">
    <text evidence="7">Apoptotic adapter molecule that recruits caspases CASP8 or CASP10 to the activated FAS/CD95 or TNFRSF1A/TNFR-1 receptors. The resulting aggregate called the death-inducing signaling complex (DISC) performs CASP8 proteolytic activation. Active CASP8 initiates the subsequent cascade of caspases mediating apoptosis. Involved in interferon-mediated antiviral immune response, playing a role in the positive regulation of interferon signaling.</text>
</comment>
<dbReference type="InterPro" id="IPR000488">
    <property type="entry name" value="Death_dom"/>
</dbReference>
<evidence type="ECO:0000256" key="6">
    <source>
        <dbReference type="ARBA" id="ARBA00022859"/>
    </source>
</evidence>
<reference evidence="14 15" key="1">
    <citation type="submission" date="2020-02" db="EMBL/GenBank/DDBJ databases">
        <title>Bird 10,000 Genomes (B10K) Project - Family phase.</title>
        <authorList>
            <person name="Zhang G."/>
        </authorList>
    </citation>
    <scope>NUCLEOTIDE SEQUENCE [LARGE SCALE GENOMIC DNA]</scope>
    <source>
        <strain evidence="14">B10K-DU-013-51</strain>
        <tissue evidence="14">Mixed tissue sample</tissue>
    </source>
</reference>
<dbReference type="GO" id="GO:0001819">
    <property type="term" value="P:positive regulation of cytokine production"/>
    <property type="evidence" value="ECO:0007669"/>
    <property type="project" value="UniProtKB-ARBA"/>
</dbReference>
<dbReference type="PANTHER" id="PTHR15077:SF10">
    <property type="entry name" value="FAS-ASSOCIATED DEATH DOMAIN PROTEIN"/>
    <property type="match status" value="1"/>
</dbReference>
<dbReference type="FunFam" id="1.10.533.10:FF:000059">
    <property type="entry name" value="Fas-associated via death domain"/>
    <property type="match status" value="1"/>
</dbReference>
<dbReference type="OrthoDB" id="100767at2759"/>
<dbReference type="GO" id="GO:0005123">
    <property type="term" value="F:death receptor binding"/>
    <property type="evidence" value="ECO:0007669"/>
    <property type="project" value="TreeGrafter"/>
</dbReference>
<comment type="subunit">
    <text evidence="8">Can self-associate. Component of the AIM2 PANoptosome complex, a multiprotein complex that drives inflammatory cell death (PANoptosis). Component of the death-induced signaling complex (DISC) composed of cell surface receptor FAS/CD95 or TNFRSF1A, adapter protein FADD and the CASP8 protease; recruitment of CASP8 to the complex is required for processing of CASP8 into the p18 and p10 subunits. Interacts (via death domain) with FAS (via death domain). Interacts directly (via DED domain) with NOL3 (via CARD domain); inhibits death-inducing signaling complex (DISC) assembly by inhibiting the increase in FAS-FADD binding induced by FAS activation. Interacts with CFLAR, PEA15 and MBD4. When phosphorylated, part of a complex containing HIPK3 and FAS. May interact with MAVS/IPS1. Interacts with MOCV v-CFLAR protein and PIDD1. Interacts with RIPK1 and TRADD. Interacts with stimulated TNFRSF10B. Interacts with DDX24.</text>
</comment>
<keyword evidence="2" id="KW-0963">Cytoplasm</keyword>
<dbReference type="AlphaFoldDB" id="A0A7L4NS77"/>
<keyword evidence="15" id="KW-1185">Reference proteome</keyword>
<dbReference type="Pfam" id="PF00531">
    <property type="entry name" value="Death"/>
    <property type="match status" value="1"/>
</dbReference>
<evidence type="ECO:0000259" key="13">
    <source>
        <dbReference type="PROSITE" id="PS50168"/>
    </source>
</evidence>
<evidence type="ECO:0000256" key="5">
    <source>
        <dbReference type="ARBA" id="ARBA00022703"/>
    </source>
</evidence>
<dbReference type="GO" id="GO:0030674">
    <property type="term" value="F:protein-macromolecule adaptor activity"/>
    <property type="evidence" value="ECO:0007669"/>
    <property type="project" value="UniProtKB-ARBA"/>
</dbReference>
<evidence type="ECO:0000313" key="15">
    <source>
        <dbReference type="Proteomes" id="UP000586704"/>
    </source>
</evidence>
<evidence type="ECO:0000313" key="14">
    <source>
        <dbReference type="EMBL" id="NXY91154.1"/>
    </source>
</evidence>
<gene>
    <name evidence="14" type="primary">Fadd_0</name>
    <name evidence="14" type="ORF">CEYCYA_R06245</name>
</gene>
<dbReference type="GO" id="GO:0097191">
    <property type="term" value="P:extrinsic apoptotic signaling pathway"/>
    <property type="evidence" value="ECO:0007669"/>
    <property type="project" value="TreeGrafter"/>
</dbReference>
<dbReference type="GO" id="GO:2001238">
    <property type="term" value="P:positive regulation of extrinsic apoptotic signaling pathway"/>
    <property type="evidence" value="ECO:0007669"/>
    <property type="project" value="UniProtKB-ARBA"/>
</dbReference>
<dbReference type="SMART" id="SM00031">
    <property type="entry name" value="DED"/>
    <property type="match status" value="1"/>
</dbReference>
<dbReference type="Pfam" id="PF01335">
    <property type="entry name" value="DED"/>
    <property type="match status" value="1"/>
</dbReference>
<dbReference type="GO" id="GO:0045087">
    <property type="term" value="P:innate immune response"/>
    <property type="evidence" value="ECO:0007669"/>
    <property type="project" value="UniProtKB-KW"/>
</dbReference>
<comment type="subcellular location">
    <subcellularLocation>
        <location evidence="1">Cytoplasm</location>
    </subcellularLocation>
</comment>
<dbReference type="InterPro" id="IPR011029">
    <property type="entry name" value="DEATH-like_dom_sf"/>
</dbReference>
<organism evidence="14 15">
    <name type="scientific">Ceyx cyanopectus</name>
    <name type="common">Indigo-banded kingfisher</name>
    <dbReference type="NCBI Taxonomy" id="390723"/>
    <lineage>
        <taxon>Eukaryota</taxon>
        <taxon>Metazoa</taxon>
        <taxon>Chordata</taxon>
        <taxon>Craniata</taxon>
        <taxon>Vertebrata</taxon>
        <taxon>Euteleostomi</taxon>
        <taxon>Archelosauria</taxon>
        <taxon>Archosauria</taxon>
        <taxon>Dinosauria</taxon>
        <taxon>Saurischia</taxon>
        <taxon>Theropoda</taxon>
        <taxon>Coelurosauria</taxon>
        <taxon>Aves</taxon>
        <taxon>Neognathae</taxon>
        <taxon>Neoaves</taxon>
        <taxon>Telluraves</taxon>
        <taxon>Coraciimorphae</taxon>
        <taxon>Coraciiformes</taxon>
        <taxon>Alcedinidae</taxon>
        <taxon>Ceyx</taxon>
    </lineage>
</organism>
<accession>A0A7L4NS77</accession>
<evidence type="ECO:0000259" key="12">
    <source>
        <dbReference type="PROSITE" id="PS50017"/>
    </source>
</evidence>
<dbReference type="CDD" id="cd08336">
    <property type="entry name" value="DED_FADD"/>
    <property type="match status" value="1"/>
</dbReference>
<dbReference type="Proteomes" id="UP000586704">
    <property type="component" value="Unassembled WGS sequence"/>
</dbReference>
<evidence type="ECO:0000256" key="1">
    <source>
        <dbReference type="ARBA" id="ARBA00004496"/>
    </source>
</evidence>
<sequence>MDPFLTLLHGFSQSLSDEELSSLKFLSSDKIGKRKLEAVQSGWELFTILIEQQDIAKDDLSFLEGLLENIKRQDLVSQLKRFVEEEEINAPENQPDAHERPIAVICDNIGRHWKTLMRQLELSDVQLDRVENAHPRDLREQQLQALRAWQKSRGKNARVTDLIKALRDCQMNLVADKVEQ</sequence>
<dbReference type="FunFam" id="1.10.533.10:FF:000062">
    <property type="entry name" value="Fas-associated via death domain"/>
    <property type="match status" value="1"/>
</dbReference>
<feature type="domain" description="Death" evidence="12">
    <location>
        <begin position="98"/>
        <end position="180"/>
    </location>
</feature>
<dbReference type="SUPFAM" id="SSF47986">
    <property type="entry name" value="DEATH domain"/>
    <property type="match status" value="1"/>
</dbReference>
<dbReference type="EMBL" id="VYZU01088754">
    <property type="protein sequence ID" value="NXY91154.1"/>
    <property type="molecule type" value="Genomic_DNA"/>
</dbReference>
<feature type="domain" description="DED" evidence="13">
    <location>
        <begin position="3"/>
        <end position="81"/>
    </location>
</feature>
<evidence type="ECO:0000256" key="9">
    <source>
        <dbReference type="ARBA" id="ARBA00069996"/>
    </source>
</evidence>
<dbReference type="GO" id="GO:0089720">
    <property type="term" value="F:caspase binding"/>
    <property type="evidence" value="ECO:0007669"/>
    <property type="project" value="TreeGrafter"/>
</dbReference>
<evidence type="ECO:0000256" key="11">
    <source>
        <dbReference type="ARBA" id="ARBA00075696"/>
    </source>
</evidence>
<dbReference type="PROSITE" id="PS50168">
    <property type="entry name" value="DED"/>
    <property type="match status" value="1"/>
</dbReference>
<dbReference type="GO" id="GO:0005737">
    <property type="term" value="C:cytoplasm"/>
    <property type="evidence" value="ECO:0007669"/>
    <property type="project" value="UniProtKB-SubCell"/>
</dbReference>
<keyword evidence="6" id="KW-0391">Immunity</keyword>
<protein>
    <recommendedName>
        <fullName evidence="9">FAS-associated death domain protein</fullName>
    </recommendedName>
    <alternativeName>
        <fullName evidence="11">FAS-associating death domain-containing protein</fullName>
    </alternativeName>
    <alternativeName>
        <fullName evidence="10">Fas-associated death domain protein</fullName>
    </alternativeName>
</protein>
<evidence type="ECO:0000256" key="10">
    <source>
        <dbReference type="ARBA" id="ARBA00071128"/>
    </source>
</evidence>
<name>A0A7L4NS77_9AVES</name>
<proteinExistence type="predicted"/>